<dbReference type="KEGG" id="rba:RB4054"/>
<dbReference type="HOGENOM" id="CLU_2481200_0_0_0"/>
<dbReference type="AlphaFoldDB" id="Q7UT74"/>
<evidence type="ECO:0000313" key="1">
    <source>
        <dbReference type="EMBL" id="CAD73563.1"/>
    </source>
</evidence>
<keyword evidence="2" id="KW-1185">Reference proteome</keyword>
<proteinExistence type="predicted"/>
<evidence type="ECO:0000313" key="2">
    <source>
        <dbReference type="Proteomes" id="UP000001025"/>
    </source>
</evidence>
<dbReference type="EnsemblBacteria" id="CAD73563">
    <property type="protein sequence ID" value="CAD73563"/>
    <property type="gene ID" value="RB4054"/>
</dbReference>
<dbReference type="InParanoid" id="Q7UT74"/>
<reference evidence="1 2" key="1">
    <citation type="journal article" date="2003" name="Proc. Natl. Acad. Sci. U.S.A.">
        <title>Complete genome sequence of the marine planctomycete Pirellula sp. strain 1.</title>
        <authorList>
            <person name="Gloeckner F.O."/>
            <person name="Kube M."/>
            <person name="Bauer M."/>
            <person name="Teeling H."/>
            <person name="Lombardot T."/>
            <person name="Ludwig W."/>
            <person name="Gade D."/>
            <person name="Beck A."/>
            <person name="Borzym K."/>
            <person name="Heitmann K."/>
            <person name="Rabus R."/>
            <person name="Schlesner H."/>
            <person name="Amann R."/>
            <person name="Reinhardt R."/>
        </authorList>
    </citation>
    <scope>NUCLEOTIDE SEQUENCE [LARGE SCALE GENOMIC DNA]</scope>
    <source>
        <strain evidence="2">DSM 10527 / NCIMB 13988 / SH1</strain>
    </source>
</reference>
<protein>
    <submittedName>
        <fullName evidence="1">Uncharacterized protein</fullName>
    </submittedName>
</protein>
<dbReference type="Proteomes" id="UP000001025">
    <property type="component" value="Chromosome"/>
</dbReference>
<gene>
    <name evidence="1" type="ordered locus">RB4054</name>
</gene>
<dbReference type="STRING" id="243090.RB4054"/>
<accession>Q7UT74</accession>
<sequence>MIHEPDMSGSCPSCEYTSWASQKIADTSSSNEPKTPFRKLLAARCFARLNTSHQMNSVRGDLIRFPFQCFVLEFHRCLFPPLPCDLH</sequence>
<dbReference type="EMBL" id="BX294139">
    <property type="protein sequence ID" value="CAD73563.1"/>
    <property type="molecule type" value="Genomic_DNA"/>
</dbReference>
<name>Q7UT74_RHOBA</name>
<organism evidence="1 2">
    <name type="scientific">Rhodopirellula baltica (strain DSM 10527 / NCIMB 13988 / SH1)</name>
    <dbReference type="NCBI Taxonomy" id="243090"/>
    <lineage>
        <taxon>Bacteria</taxon>
        <taxon>Pseudomonadati</taxon>
        <taxon>Planctomycetota</taxon>
        <taxon>Planctomycetia</taxon>
        <taxon>Pirellulales</taxon>
        <taxon>Pirellulaceae</taxon>
        <taxon>Rhodopirellula</taxon>
    </lineage>
</organism>